<dbReference type="Pfam" id="PF14559">
    <property type="entry name" value="TPR_19"/>
    <property type="match status" value="1"/>
</dbReference>
<dbReference type="RefSeq" id="WP_267562127.1">
    <property type="nucleotide sequence ID" value="NZ_JAPNTZ010000003.1"/>
</dbReference>
<proteinExistence type="predicted"/>
<accession>A0ABT4AXL2</accession>
<dbReference type="Proteomes" id="UP001151002">
    <property type="component" value="Unassembled WGS sequence"/>
</dbReference>
<dbReference type="SUPFAM" id="SSF48452">
    <property type="entry name" value="TPR-like"/>
    <property type="match status" value="2"/>
</dbReference>
<dbReference type="Gene3D" id="1.25.40.10">
    <property type="entry name" value="Tetratricopeptide repeat domain"/>
    <property type="match status" value="4"/>
</dbReference>
<organism evidence="1 2">
    <name type="scientific">Paractinoplanes pyxinae</name>
    <dbReference type="NCBI Taxonomy" id="2997416"/>
    <lineage>
        <taxon>Bacteria</taxon>
        <taxon>Bacillati</taxon>
        <taxon>Actinomycetota</taxon>
        <taxon>Actinomycetes</taxon>
        <taxon>Micromonosporales</taxon>
        <taxon>Micromonosporaceae</taxon>
        <taxon>Paractinoplanes</taxon>
    </lineage>
</organism>
<keyword evidence="2" id="KW-1185">Reference proteome</keyword>
<reference evidence="1" key="1">
    <citation type="submission" date="2022-11" db="EMBL/GenBank/DDBJ databases">
        <authorList>
            <person name="Somphong A."/>
            <person name="Phongsopitanun W."/>
        </authorList>
    </citation>
    <scope>NUCLEOTIDE SEQUENCE</scope>
    <source>
        <strain evidence="1">Pm04-4</strain>
    </source>
</reference>
<dbReference type="SMART" id="SM00028">
    <property type="entry name" value="TPR"/>
    <property type="match status" value="5"/>
</dbReference>
<name>A0ABT4AXL2_9ACTN</name>
<evidence type="ECO:0000313" key="1">
    <source>
        <dbReference type="EMBL" id="MCY1138150.1"/>
    </source>
</evidence>
<dbReference type="InterPro" id="IPR011990">
    <property type="entry name" value="TPR-like_helical_dom_sf"/>
</dbReference>
<evidence type="ECO:0000313" key="2">
    <source>
        <dbReference type="Proteomes" id="UP001151002"/>
    </source>
</evidence>
<dbReference type="PANTHER" id="PTHR12558:SF33">
    <property type="entry name" value="BLL7664 PROTEIN"/>
    <property type="match status" value="1"/>
</dbReference>
<dbReference type="PANTHER" id="PTHR12558">
    <property type="entry name" value="CELL DIVISION CYCLE 16,23,27"/>
    <property type="match status" value="1"/>
</dbReference>
<dbReference type="EMBL" id="JAPNTZ010000003">
    <property type="protein sequence ID" value="MCY1138150.1"/>
    <property type="molecule type" value="Genomic_DNA"/>
</dbReference>
<dbReference type="InterPro" id="IPR019734">
    <property type="entry name" value="TPR_rpt"/>
</dbReference>
<gene>
    <name evidence="1" type="ORF">OWR29_09090</name>
</gene>
<comment type="caution">
    <text evidence="1">The sequence shown here is derived from an EMBL/GenBank/DDBJ whole genome shotgun (WGS) entry which is preliminary data.</text>
</comment>
<sequence>MFRPTRAALTVSVAALALLTVGAVFGLREPAQPGPRAVSVLPVDQRAKAIERAQQRLRTLPGDYRTWAELGSAYVEQARITADPSRYPLAEAALRRSLAVKGNPDALTGLGALANARHDFAAAKAFAQQALRANAFDAYAYGVLADAETQLGNAQSATTAVQNMLDLRPGLAAYARGSYDLEQRGRLAEAESMMRRALTAATDPADIAFCRNQLGDLAWFRGNVAEASAQYAAGLAIDPAYQPLLRGRARIAAANAQFDAAVTDAAAVATRTPTPETLMEYAEYLRLAGRPAEATHQLTLAEAAHKLFEANGGRDDLTAAQLALARGQVPEAVAAAQSEWRRRPFAEVADILAHTLHKAGRDAEALTFAQKAVTQNPDNAAYAFHLAQIHLALGHRPEARALLTKVRALNPHFSATDAPIAAQALTELEAQP</sequence>
<protein>
    <submittedName>
        <fullName evidence="1">Tetratricopeptide repeat protein</fullName>
    </submittedName>
</protein>